<dbReference type="PRINTS" id="PR01438">
    <property type="entry name" value="UNVRSLSTRESS"/>
</dbReference>
<dbReference type="GO" id="GO:0005737">
    <property type="term" value="C:cytoplasm"/>
    <property type="evidence" value="ECO:0007669"/>
    <property type="project" value="UniProtKB-SubCell"/>
</dbReference>
<gene>
    <name evidence="4" type="ORF">FC43_GL000056</name>
</gene>
<dbReference type="Proteomes" id="UP000050816">
    <property type="component" value="Unassembled WGS sequence"/>
</dbReference>
<dbReference type="PANTHER" id="PTHR46268:SF6">
    <property type="entry name" value="UNIVERSAL STRESS PROTEIN UP12"/>
    <property type="match status" value="1"/>
</dbReference>
<comment type="subcellular location">
    <subcellularLocation>
        <location evidence="2">Cytoplasm</location>
    </subcellularLocation>
</comment>
<evidence type="ECO:0000313" key="4">
    <source>
        <dbReference type="EMBL" id="KRL92201.1"/>
    </source>
</evidence>
<accession>A0A0R1UFK8</accession>
<name>A0A0R1UFK8_9LACO</name>
<evidence type="ECO:0000256" key="2">
    <source>
        <dbReference type="PIRNR" id="PIRNR006276"/>
    </source>
</evidence>
<dbReference type="PATRIC" id="fig|1423760.3.peg.63"/>
<dbReference type="Pfam" id="PF00582">
    <property type="entry name" value="Usp"/>
    <property type="match status" value="1"/>
</dbReference>
<organism evidence="4 5">
    <name type="scientific">Limosilactobacillus ingluviei DSM 15946</name>
    <dbReference type="NCBI Taxonomy" id="1423760"/>
    <lineage>
        <taxon>Bacteria</taxon>
        <taxon>Bacillati</taxon>
        <taxon>Bacillota</taxon>
        <taxon>Bacilli</taxon>
        <taxon>Lactobacillales</taxon>
        <taxon>Lactobacillaceae</taxon>
        <taxon>Limosilactobacillus</taxon>
    </lineage>
</organism>
<dbReference type="Gene3D" id="3.40.50.620">
    <property type="entry name" value="HUPs"/>
    <property type="match status" value="1"/>
</dbReference>
<comment type="similarity">
    <text evidence="1 2">Belongs to the universal stress protein A family.</text>
</comment>
<dbReference type="PIRSF" id="PIRSF006276">
    <property type="entry name" value="UspA"/>
    <property type="match status" value="1"/>
</dbReference>
<dbReference type="InterPro" id="IPR014729">
    <property type="entry name" value="Rossmann-like_a/b/a_fold"/>
</dbReference>
<dbReference type="InterPro" id="IPR006016">
    <property type="entry name" value="UspA"/>
</dbReference>
<evidence type="ECO:0000256" key="1">
    <source>
        <dbReference type="ARBA" id="ARBA00008791"/>
    </source>
</evidence>
<evidence type="ECO:0000313" key="5">
    <source>
        <dbReference type="Proteomes" id="UP000050816"/>
    </source>
</evidence>
<dbReference type="RefSeq" id="WP_019206615.1">
    <property type="nucleotide sequence ID" value="NZ_AZFK01000007.1"/>
</dbReference>
<dbReference type="EMBL" id="AZFK01000007">
    <property type="protein sequence ID" value="KRL92201.1"/>
    <property type="molecule type" value="Genomic_DNA"/>
</dbReference>
<comment type="caution">
    <text evidence="4">The sequence shown here is derived from an EMBL/GenBank/DDBJ whole genome shotgun (WGS) entry which is preliminary data.</text>
</comment>
<keyword evidence="2" id="KW-0963">Cytoplasm</keyword>
<protein>
    <recommendedName>
        <fullName evidence="2">Universal stress protein</fullName>
    </recommendedName>
</protein>
<dbReference type="CDD" id="cd00293">
    <property type="entry name" value="USP-like"/>
    <property type="match status" value="1"/>
</dbReference>
<reference evidence="4 5" key="1">
    <citation type="journal article" date="2015" name="Genome Announc.">
        <title>Expanding the biotechnology potential of lactobacilli through comparative genomics of 213 strains and associated genera.</title>
        <authorList>
            <person name="Sun Z."/>
            <person name="Harris H.M."/>
            <person name="McCann A."/>
            <person name="Guo C."/>
            <person name="Argimon S."/>
            <person name="Zhang W."/>
            <person name="Yang X."/>
            <person name="Jeffery I.B."/>
            <person name="Cooney J.C."/>
            <person name="Kagawa T.F."/>
            <person name="Liu W."/>
            <person name="Song Y."/>
            <person name="Salvetti E."/>
            <person name="Wrobel A."/>
            <person name="Rasinkangas P."/>
            <person name="Parkhill J."/>
            <person name="Rea M.C."/>
            <person name="O'Sullivan O."/>
            <person name="Ritari J."/>
            <person name="Douillard F.P."/>
            <person name="Paul Ross R."/>
            <person name="Yang R."/>
            <person name="Briner A.E."/>
            <person name="Felis G.E."/>
            <person name="de Vos W.M."/>
            <person name="Barrangou R."/>
            <person name="Klaenhammer T.R."/>
            <person name="Caufield P.W."/>
            <person name="Cui Y."/>
            <person name="Zhang H."/>
            <person name="O'Toole P.W."/>
        </authorList>
    </citation>
    <scope>NUCLEOTIDE SEQUENCE [LARGE SCALE GENOMIC DNA]</scope>
    <source>
        <strain evidence="4 5">DSM 15946</strain>
    </source>
</reference>
<proteinExistence type="inferred from homology"/>
<evidence type="ECO:0000259" key="3">
    <source>
        <dbReference type="Pfam" id="PF00582"/>
    </source>
</evidence>
<dbReference type="AlphaFoldDB" id="A0A0R1UFK8"/>
<dbReference type="SUPFAM" id="SSF52402">
    <property type="entry name" value="Adenine nucleotide alpha hydrolases-like"/>
    <property type="match status" value="1"/>
</dbReference>
<feature type="domain" description="UspA" evidence="3">
    <location>
        <begin position="6"/>
        <end position="149"/>
    </location>
</feature>
<sequence>MLSNSYKRILVPIDGSKATPKVMETAIQVARLNDAHLDILNVAQVNQLADGYADILALSEDQTFDLVQLVTARLRDLKEEALQAGVKSVDIHVRFGNPKQVIAKDFPLDHQPDLIVMGRTGLTALERVLVGSVTAYVQRFAPCDVLTVRI</sequence>
<dbReference type="PANTHER" id="PTHR46268">
    <property type="entry name" value="STRESS RESPONSE PROTEIN NHAX"/>
    <property type="match status" value="1"/>
</dbReference>
<dbReference type="InterPro" id="IPR006015">
    <property type="entry name" value="Universal_stress_UspA"/>
</dbReference>
<dbReference type="GeneID" id="82934344"/>